<dbReference type="Pfam" id="PF03009">
    <property type="entry name" value="GDPD"/>
    <property type="match status" value="1"/>
</dbReference>
<name>A0A7W9JJX4_9MICC</name>
<dbReference type="Gene3D" id="3.20.20.190">
    <property type="entry name" value="Phosphatidylinositol (PI) phosphodiesterase"/>
    <property type="match status" value="1"/>
</dbReference>
<protein>
    <submittedName>
        <fullName evidence="2">Glycerophosphoryl diester phosphodiesterase</fullName>
        <ecNumber evidence="2">3.1.4.46</ecNumber>
    </submittedName>
</protein>
<keyword evidence="2" id="KW-0378">Hydrolase</keyword>
<dbReference type="InterPro" id="IPR017946">
    <property type="entry name" value="PLC-like_Pdiesterase_TIM-brl"/>
</dbReference>
<dbReference type="GO" id="GO:0006629">
    <property type="term" value="P:lipid metabolic process"/>
    <property type="evidence" value="ECO:0007669"/>
    <property type="project" value="InterPro"/>
</dbReference>
<comment type="caution">
    <text evidence="2">The sequence shown here is derived from an EMBL/GenBank/DDBJ whole genome shotgun (WGS) entry which is preliminary data.</text>
</comment>
<dbReference type="GO" id="GO:0008889">
    <property type="term" value="F:glycerophosphodiester phosphodiesterase activity"/>
    <property type="evidence" value="ECO:0007669"/>
    <property type="project" value="UniProtKB-EC"/>
</dbReference>
<dbReference type="SUPFAM" id="SSF51695">
    <property type="entry name" value="PLC-like phosphodiesterases"/>
    <property type="match status" value="1"/>
</dbReference>
<reference evidence="2 3" key="1">
    <citation type="submission" date="2020-08" db="EMBL/GenBank/DDBJ databases">
        <title>Sequencing the genomes of 1000 actinobacteria strains.</title>
        <authorList>
            <person name="Klenk H.-P."/>
        </authorList>
    </citation>
    <scope>NUCLEOTIDE SEQUENCE [LARGE SCALE GENOMIC DNA]</scope>
    <source>
        <strain evidence="2 3">DSM 17945</strain>
    </source>
</reference>
<dbReference type="AlphaFoldDB" id="A0A7W9JJX4"/>
<dbReference type="Proteomes" id="UP000567246">
    <property type="component" value="Unassembled WGS sequence"/>
</dbReference>
<dbReference type="InterPro" id="IPR030395">
    <property type="entry name" value="GP_PDE_dom"/>
</dbReference>
<dbReference type="EMBL" id="JACHMW010000001">
    <property type="protein sequence ID" value="MBB5849246.1"/>
    <property type="molecule type" value="Genomic_DNA"/>
</dbReference>
<proteinExistence type="predicted"/>
<dbReference type="EC" id="3.1.4.46" evidence="2"/>
<evidence type="ECO:0000313" key="3">
    <source>
        <dbReference type="Proteomes" id="UP000567246"/>
    </source>
</evidence>
<dbReference type="PROSITE" id="PS51704">
    <property type="entry name" value="GP_PDE"/>
    <property type="match status" value="1"/>
</dbReference>
<sequence length="307" mass="32750">MPALVIAHRGASAAFPEHTRAAMLHALEAGADGLECDVQLTRDREVVCWHDPTVERTSDGCGAVADHTLARLRTLDVLAAPARGTGPTERTTTALPAAYGGAGEQVLTLAELLGIATAAGRPVRLAVELKHPSPFGHELEERVLRELLRAGWDPETGRVGQVRVSLMSFHPDALRHVAPLAGTDPLCPLLDLVPRDVPSRLARGPLGRAAVRSAVRGSLAGSEAMVWGGRAGMAGPSVAYVREHLADVKAWLAAGRRLRVWTADAREDVDFLLAHGVQEITTNRPAEVLDWVREHAAAPREPAPVRA</sequence>
<evidence type="ECO:0000313" key="2">
    <source>
        <dbReference type="EMBL" id="MBB5849246.1"/>
    </source>
</evidence>
<feature type="domain" description="GP-PDE" evidence="1">
    <location>
        <begin position="3"/>
        <end position="292"/>
    </location>
</feature>
<dbReference type="PANTHER" id="PTHR46211">
    <property type="entry name" value="GLYCEROPHOSPHORYL DIESTER PHOSPHODIESTERASE"/>
    <property type="match status" value="1"/>
</dbReference>
<accession>A0A7W9JJX4</accession>
<keyword evidence="3" id="KW-1185">Reference proteome</keyword>
<dbReference type="RefSeq" id="WP_184172708.1">
    <property type="nucleotide sequence ID" value="NZ_BAABAG010000009.1"/>
</dbReference>
<gene>
    <name evidence="2" type="ORF">HDA33_001810</name>
</gene>
<evidence type="ECO:0000259" key="1">
    <source>
        <dbReference type="PROSITE" id="PS51704"/>
    </source>
</evidence>
<dbReference type="PANTHER" id="PTHR46211:SF13">
    <property type="entry name" value="GLYCEROPHOSPHODIESTER PHOSPHODIESTERASE 1-RELATED"/>
    <property type="match status" value="1"/>
</dbReference>
<organism evidence="2 3">
    <name type="scientific">Micrococcus endophyticus</name>
    <dbReference type="NCBI Taxonomy" id="455343"/>
    <lineage>
        <taxon>Bacteria</taxon>
        <taxon>Bacillati</taxon>
        <taxon>Actinomycetota</taxon>
        <taxon>Actinomycetes</taxon>
        <taxon>Micrococcales</taxon>
        <taxon>Micrococcaceae</taxon>
        <taxon>Micrococcus</taxon>
    </lineage>
</organism>